<dbReference type="EMBL" id="QQXL01000002">
    <property type="protein sequence ID" value="RKW70948.1"/>
    <property type="molecule type" value="Genomic_DNA"/>
</dbReference>
<feature type="domain" description="Lsr2 DNA-binding" evidence="4">
    <location>
        <begin position="99"/>
        <end position="128"/>
    </location>
</feature>
<feature type="region of interest" description="Disordered" evidence="2">
    <location>
        <begin position="60"/>
        <end position="93"/>
    </location>
</feature>
<name>A0A496PKE5_9MICC</name>
<proteinExistence type="predicted"/>
<evidence type="ECO:0000259" key="3">
    <source>
        <dbReference type="Pfam" id="PF11774"/>
    </source>
</evidence>
<gene>
    <name evidence="5" type="ORF">DWQ67_03820</name>
</gene>
<evidence type="ECO:0000313" key="6">
    <source>
        <dbReference type="Proteomes" id="UP000273119"/>
    </source>
</evidence>
<reference evidence="5 6" key="1">
    <citation type="submission" date="2018-07" db="EMBL/GenBank/DDBJ databases">
        <title>Arthrobacter sp. nov., isolated from raw cow's milk with high bacterial count.</title>
        <authorList>
            <person name="Hahne J."/>
            <person name="Isele D."/>
            <person name="Lipski A."/>
        </authorList>
    </citation>
    <scope>NUCLEOTIDE SEQUENCE [LARGE SCALE GENOMIC DNA]</scope>
    <source>
        <strain evidence="5 6">JZ R-183</strain>
    </source>
</reference>
<dbReference type="Pfam" id="PF11774">
    <property type="entry name" value="Lsr2"/>
    <property type="match status" value="1"/>
</dbReference>
<dbReference type="Gene3D" id="3.30.60.230">
    <property type="entry name" value="Lsr2, dimerization domain"/>
    <property type="match status" value="1"/>
</dbReference>
<comment type="caution">
    <text evidence="5">The sequence shown here is derived from an EMBL/GenBank/DDBJ whole genome shotgun (WGS) entry which is preliminary data.</text>
</comment>
<dbReference type="AlphaFoldDB" id="A0A496PKE5"/>
<keyword evidence="1" id="KW-0238">DNA-binding</keyword>
<protein>
    <submittedName>
        <fullName evidence="5">Lsr2 family protein</fullName>
    </submittedName>
</protein>
<evidence type="ECO:0000256" key="2">
    <source>
        <dbReference type="SAM" id="MobiDB-lite"/>
    </source>
</evidence>
<dbReference type="GO" id="GO:0016746">
    <property type="term" value="F:acyltransferase activity"/>
    <property type="evidence" value="ECO:0007669"/>
    <property type="project" value="InterPro"/>
</dbReference>
<accession>A0A496PKE5</accession>
<dbReference type="RefSeq" id="WP_121484284.1">
    <property type="nucleotide sequence ID" value="NZ_QQXL01000002.1"/>
</dbReference>
<evidence type="ECO:0000256" key="1">
    <source>
        <dbReference type="ARBA" id="ARBA00023125"/>
    </source>
</evidence>
<dbReference type="Proteomes" id="UP000273119">
    <property type="component" value="Unassembled WGS sequence"/>
</dbReference>
<evidence type="ECO:0000259" key="4">
    <source>
        <dbReference type="Pfam" id="PF23359"/>
    </source>
</evidence>
<dbReference type="InterPro" id="IPR055370">
    <property type="entry name" value="Lsr2_DNA-bd"/>
</dbReference>
<dbReference type="InterPro" id="IPR024412">
    <property type="entry name" value="Lsr2_dim_dom"/>
</dbReference>
<dbReference type="GO" id="GO:0003677">
    <property type="term" value="F:DNA binding"/>
    <property type="evidence" value="ECO:0007669"/>
    <property type="project" value="UniProtKB-KW"/>
</dbReference>
<sequence length="130" mass="14287">MGKRIIKTEEMWDDLDAHVVEDVRTVRFSLNDQNYSIDLGAKNREALEGALAEFIAKASAGTAAASRSQAGSTRRARRSSEEVAAEKAERAEHKAYLDKVRSWAAKNGYTVGEKGRIAQNILDAYTKAKG</sequence>
<organism evidence="5 6">
    <name type="scientific">Galactobacter caseinivorans</name>
    <dbReference type="NCBI Taxonomy" id="2676123"/>
    <lineage>
        <taxon>Bacteria</taxon>
        <taxon>Bacillati</taxon>
        <taxon>Actinomycetota</taxon>
        <taxon>Actinomycetes</taxon>
        <taxon>Micrococcales</taxon>
        <taxon>Micrococcaceae</taxon>
        <taxon>Galactobacter</taxon>
    </lineage>
</organism>
<dbReference type="Pfam" id="PF23359">
    <property type="entry name" value="Lsr2_DNA-bd"/>
    <property type="match status" value="1"/>
</dbReference>
<feature type="domain" description="Lsr2 dimerization" evidence="3">
    <location>
        <begin position="8"/>
        <end position="58"/>
    </location>
</feature>
<dbReference type="InterPro" id="IPR042261">
    <property type="entry name" value="Lsr2-like_dimerization"/>
</dbReference>
<evidence type="ECO:0000313" key="5">
    <source>
        <dbReference type="EMBL" id="RKW70948.1"/>
    </source>
</evidence>
<keyword evidence="6" id="KW-1185">Reference proteome</keyword>
<feature type="compositionally biased region" description="Low complexity" evidence="2">
    <location>
        <begin position="60"/>
        <end position="73"/>
    </location>
</feature>
<dbReference type="Gene3D" id="4.10.320.10">
    <property type="entry name" value="E3-binding domain"/>
    <property type="match status" value="1"/>
</dbReference>
<dbReference type="InterPro" id="IPR036625">
    <property type="entry name" value="E3-bd_dom_sf"/>
</dbReference>
<feature type="compositionally biased region" description="Basic and acidic residues" evidence="2">
    <location>
        <begin position="78"/>
        <end position="93"/>
    </location>
</feature>